<dbReference type="EMBL" id="SPVI01000003">
    <property type="protein sequence ID" value="TFW44246.1"/>
    <property type="molecule type" value="Genomic_DNA"/>
</dbReference>
<name>A0A4Y9TPB4_PSEFL</name>
<evidence type="ECO:0000256" key="1">
    <source>
        <dbReference type="ARBA" id="ARBA00004370"/>
    </source>
</evidence>
<proteinExistence type="predicted"/>
<dbReference type="RefSeq" id="WP_099549806.1">
    <property type="nucleotide sequence ID" value="NZ_SPVI01000003.1"/>
</dbReference>
<gene>
    <name evidence="4" type="ORF">E4T65_07035</name>
</gene>
<dbReference type="AlphaFoldDB" id="A0A4Y9TPB4"/>
<evidence type="ECO:0000259" key="3">
    <source>
        <dbReference type="Pfam" id="PF01370"/>
    </source>
</evidence>
<dbReference type="PANTHER" id="PTHR14097:SF7">
    <property type="entry name" value="OXIDOREDUCTASE HTATIP2"/>
    <property type="match status" value="1"/>
</dbReference>
<comment type="caution">
    <text evidence="4">The sequence shown here is derived from an EMBL/GenBank/DDBJ whole genome shotgun (WGS) entry which is preliminary data.</text>
</comment>
<dbReference type="SUPFAM" id="SSF51735">
    <property type="entry name" value="NAD(P)-binding Rossmann-fold domains"/>
    <property type="match status" value="1"/>
</dbReference>
<evidence type="ECO:0000313" key="5">
    <source>
        <dbReference type="Proteomes" id="UP000297322"/>
    </source>
</evidence>
<dbReference type="GO" id="GO:0016020">
    <property type="term" value="C:membrane"/>
    <property type="evidence" value="ECO:0007669"/>
    <property type="project" value="UniProtKB-SubCell"/>
</dbReference>
<keyword evidence="2" id="KW-0472">Membrane</keyword>
<protein>
    <submittedName>
        <fullName evidence="4">NAD-dependent dehydratase</fullName>
    </submittedName>
</protein>
<dbReference type="Pfam" id="PF01370">
    <property type="entry name" value="Epimerase"/>
    <property type="match status" value="1"/>
</dbReference>
<reference evidence="4 5" key="1">
    <citation type="submission" date="2019-03" db="EMBL/GenBank/DDBJ databases">
        <title>Biocontrol and xenobiotic degradation properties of endophytic Pseudomonas fluorescens strain BRZ63.</title>
        <authorList>
            <person name="Chlebek D.A."/>
            <person name="Pinski A."/>
            <person name="Zur J.P."/>
            <person name="Michalska J."/>
            <person name="Hupert-Kocurek K.T."/>
        </authorList>
    </citation>
    <scope>NUCLEOTIDE SEQUENCE [LARGE SCALE GENOMIC DNA]</scope>
    <source>
        <strain evidence="4 5">BRZ63</strain>
    </source>
</reference>
<dbReference type="Gene3D" id="3.40.50.720">
    <property type="entry name" value="NAD(P)-binding Rossmann-like Domain"/>
    <property type="match status" value="1"/>
</dbReference>
<dbReference type="Proteomes" id="UP000297322">
    <property type="component" value="Unassembled WGS sequence"/>
</dbReference>
<accession>A0A4Y9TPB4</accession>
<dbReference type="InterPro" id="IPR001509">
    <property type="entry name" value="Epimerase_deHydtase"/>
</dbReference>
<evidence type="ECO:0000256" key="2">
    <source>
        <dbReference type="ARBA" id="ARBA00023136"/>
    </source>
</evidence>
<organism evidence="4 5">
    <name type="scientific">Pseudomonas fluorescens</name>
    <dbReference type="NCBI Taxonomy" id="294"/>
    <lineage>
        <taxon>Bacteria</taxon>
        <taxon>Pseudomonadati</taxon>
        <taxon>Pseudomonadota</taxon>
        <taxon>Gammaproteobacteria</taxon>
        <taxon>Pseudomonadales</taxon>
        <taxon>Pseudomonadaceae</taxon>
        <taxon>Pseudomonas</taxon>
    </lineage>
</organism>
<dbReference type="InterPro" id="IPR036291">
    <property type="entry name" value="NAD(P)-bd_dom_sf"/>
</dbReference>
<dbReference type="PANTHER" id="PTHR14097">
    <property type="entry name" value="OXIDOREDUCTASE HTATIP2"/>
    <property type="match status" value="1"/>
</dbReference>
<evidence type="ECO:0000313" key="4">
    <source>
        <dbReference type="EMBL" id="TFW44246.1"/>
    </source>
</evidence>
<sequence length="221" mass="23990">MNEPTTFKLLLVGASGLVGSHVLDLALSDPRVGKVYAPTRKTLAAHPKLIATPIDFDHLDEQADRWQADAVICTLGTTLKTAGSRAAFERVDHTYPLAVARLARAHGTPTYVLNSAIGADAGSSFFYNQVKGRLEQDLARVGFESLTYVRPGVIGGKREEVRHAERALIRMLKLASPLLPERWRLNPPALIARALLEAAISQEPGIHVVPSSSMTKPADRN</sequence>
<comment type="subcellular location">
    <subcellularLocation>
        <location evidence="1">Membrane</location>
    </subcellularLocation>
</comment>
<feature type="domain" description="NAD-dependent epimerase/dehydratase" evidence="3">
    <location>
        <begin position="10"/>
        <end position="113"/>
    </location>
</feature>